<gene>
    <name evidence="1" type="ORF">H9L15_13585</name>
</gene>
<evidence type="ECO:0000313" key="1">
    <source>
        <dbReference type="EMBL" id="QNP44500.1"/>
    </source>
</evidence>
<sequence>MFAFAGLWRPGEGGPFMAFLTCEANTIVGEVHPKAMPVMLRPGDVSTWLDSTRENACALARPFEDTLMQRVG</sequence>
<dbReference type="Gene3D" id="3.90.1680.10">
    <property type="entry name" value="SOS response associated peptidase-like"/>
    <property type="match status" value="1"/>
</dbReference>
<name>A0ABX6T3Z1_9SPHN</name>
<protein>
    <submittedName>
        <fullName evidence="1">SOS response-associated peptidase family protein</fullName>
    </submittedName>
</protein>
<dbReference type="InterPro" id="IPR003738">
    <property type="entry name" value="SRAP"/>
</dbReference>
<accession>A0ABX6T3Z1</accession>
<evidence type="ECO:0000313" key="2">
    <source>
        <dbReference type="Proteomes" id="UP000516134"/>
    </source>
</evidence>
<dbReference type="InterPro" id="IPR036590">
    <property type="entry name" value="SRAP-like"/>
</dbReference>
<dbReference type="SUPFAM" id="SSF143081">
    <property type="entry name" value="BB1717-like"/>
    <property type="match status" value="1"/>
</dbReference>
<reference evidence="1 2" key="1">
    <citation type="submission" date="2020-08" db="EMBL/GenBank/DDBJ databases">
        <title>Genome sequence of Sphingomonas daechungensis KACC 18115T.</title>
        <authorList>
            <person name="Hyun D.-W."/>
            <person name="Bae J.-W."/>
        </authorList>
    </citation>
    <scope>NUCLEOTIDE SEQUENCE [LARGE SCALE GENOMIC DNA]</scope>
    <source>
        <strain evidence="1 2">KACC 18115</strain>
    </source>
</reference>
<keyword evidence="2" id="KW-1185">Reference proteome</keyword>
<organism evidence="1 2">
    <name type="scientific">Sphingomonas daechungensis</name>
    <dbReference type="NCBI Taxonomy" id="1176646"/>
    <lineage>
        <taxon>Bacteria</taxon>
        <taxon>Pseudomonadati</taxon>
        <taxon>Pseudomonadota</taxon>
        <taxon>Alphaproteobacteria</taxon>
        <taxon>Sphingomonadales</taxon>
        <taxon>Sphingomonadaceae</taxon>
        <taxon>Sphingomonas</taxon>
    </lineage>
</organism>
<proteinExistence type="predicted"/>
<dbReference type="Proteomes" id="UP000516134">
    <property type="component" value="Chromosome"/>
</dbReference>
<dbReference type="Pfam" id="PF02586">
    <property type="entry name" value="SRAP"/>
    <property type="match status" value="1"/>
</dbReference>
<dbReference type="EMBL" id="CP060780">
    <property type="protein sequence ID" value="QNP44500.1"/>
    <property type="molecule type" value="Genomic_DNA"/>
</dbReference>